<dbReference type="InterPro" id="IPR055473">
    <property type="entry name" value="DUF7045"/>
</dbReference>
<name>T1JPT2_TETUR</name>
<dbReference type="EnsemblMetazoa" id="tetur01g00710.1">
    <property type="protein sequence ID" value="tetur01g00710.1"/>
    <property type="gene ID" value="tetur01g00710"/>
</dbReference>
<reference evidence="6" key="1">
    <citation type="submission" date="2011-08" db="EMBL/GenBank/DDBJ databases">
        <authorList>
            <person name="Rombauts S."/>
        </authorList>
    </citation>
    <scope>NUCLEOTIDE SEQUENCE</scope>
    <source>
        <strain evidence="6">London</strain>
    </source>
</reference>
<dbReference type="STRING" id="32264.T1JPT2"/>
<dbReference type="EMBL" id="CAEY01000429">
    <property type="status" value="NOT_ANNOTATED_CDS"/>
    <property type="molecule type" value="Genomic_DNA"/>
</dbReference>
<proteinExistence type="predicted"/>
<dbReference type="Pfam" id="PF23073">
    <property type="entry name" value="DUF7045"/>
    <property type="match status" value="1"/>
</dbReference>
<dbReference type="InterPro" id="IPR055472">
    <property type="entry name" value="DUF7044"/>
</dbReference>
<dbReference type="EMBL" id="CAEY01000430">
    <property type="status" value="NOT_ANNOTATED_CDS"/>
    <property type="molecule type" value="Genomic_DNA"/>
</dbReference>
<dbReference type="HOGENOM" id="CLU_957537_0_0_1"/>
<keyword evidence="1" id="KW-0812">Transmembrane</keyword>
<feature type="domain" description="DUF7044" evidence="3">
    <location>
        <begin position="14"/>
        <end position="94"/>
    </location>
</feature>
<dbReference type="PANTHER" id="PTHR22255">
    <property type="entry name" value="LP06548P"/>
    <property type="match status" value="1"/>
</dbReference>
<accession>T1JPT2</accession>
<dbReference type="PANTHER" id="PTHR22255:SF4">
    <property type="entry name" value="CATION-INDEPENDENT MANNOSE-6-PHOSPHATE RECEPTOR"/>
    <property type="match status" value="1"/>
</dbReference>
<dbReference type="InterPro" id="IPR055470">
    <property type="entry name" value="DUF7042"/>
</dbReference>
<evidence type="ECO:0000259" key="4">
    <source>
        <dbReference type="Pfam" id="PF23073"/>
    </source>
</evidence>
<evidence type="ECO:0000313" key="5">
    <source>
        <dbReference type="EnsemblMetazoa" id="tetur01g00710.1"/>
    </source>
</evidence>
<sequence>MMQTQASSSSSSSSNEVTYSEITIEADAISPWGSCHERNGTNVILTDSTGPDTNCMRCLHLSLKTGNILQIHAEGLARCYTNVEAAKATCPTDKTLKENRSTLELILFRKHIPVENIETIEKVFCPINGRYKLTYTTNNGQDQCTSSPSDISNCPKGNVLSARFRKCQSIPDQEIQFQCLGDWENTNGGSDRFIALLDLSSEPRNRPKYRCGTISYTLEFQFGAKSSPNLLAHLCDDQHFTSNNWITQGRKIVTIQTPCPITGDYTGIVPNVTGLCAKVSSDCNNPDIMYHSVSSCENASHVFEEREYRCLGNWEEDGILYTFTQRRDATGYQCFAGKILGNGEVAYIREAGENCIRAEHPLTVGMKITKQVACQRIITTTKAPWPLRTDRIYQVHKAQPSFQPALRTVSTKPIAQPLPHHIPRPIQSMLGFNDNNPHWYQSDPPAKKIWKPASITPFKQSKMHRSSGSSICPIILLTIAFAFLSSLHPKRPRNTMKNDKPNVKSTSHLLVQALLDEESKPMKYLIAIVF</sequence>
<keyword evidence="1" id="KW-0472">Membrane</keyword>
<dbReference type="Pfam" id="PF23069">
    <property type="entry name" value="DUF7042"/>
    <property type="match status" value="1"/>
</dbReference>
<feature type="transmembrane region" description="Helical" evidence="1">
    <location>
        <begin position="468"/>
        <end position="487"/>
    </location>
</feature>
<reference evidence="5" key="2">
    <citation type="submission" date="2015-06" db="UniProtKB">
        <authorList>
            <consortium name="EnsemblMetazoa"/>
        </authorList>
    </citation>
    <scope>IDENTIFICATION</scope>
</reference>
<dbReference type="AlphaFoldDB" id="T1JPT2"/>
<feature type="domain" description="DUF7042" evidence="2">
    <location>
        <begin position="122"/>
        <end position="215"/>
    </location>
</feature>
<evidence type="ECO:0000313" key="6">
    <source>
        <dbReference type="Proteomes" id="UP000015104"/>
    </source>
</evidence>
<keyword evidence="6" id="KW-1185">Reference proteome</keyword>
<dbReference type="Pfam" id="PF23071">
    <property type="entry name" value="DUF7044"/>
    <property type="match status" value="1"/>
</dbReference>
<evidence type="ECO:0000256" key="1">
    <source>
        <dbReference type="SAM" id="Phobius"/>
    </source>
</evidence>
<feature type="domain" description="DUF7045" evidence="4">
    <location>
        <begin position="259"/>
        <end position="358"/>
    </location>
</feature>
<evidence type="ECO:0000259" key="3">
    <source>
        <dbReference type="Pfam" id="PF23071"/>
    </source>
</evidence>
<keyword evidence="1" id="KW-1133">Transmembrane helix</keyword>
<dbReference type="Proteomes" id="UP000015104">
    <property type="component" value="Unassembled WGS sequence"/>
</dbReference>
<organism evidence="5 6">
    <name type="scientific">Tetranychus urticae</name>
    <name type="common">Two-spotted spider mite</name>
    <dbReference type="NCBI Taxonomy" id="32264"/>
    <lineage>
        <taxon>Eukaryota</taxon>
        <taxon>Metazoa</taxon>
        <taxon>Ecdysozoa</taxon>
        <taxon>Arthropoda</taxon>
        <taxon>Chelicerata</taxon>
        <taxon>Arachnida</taxon>
        <taxon>Acari</taxon>
        <taxon>Acariformes</taxon>
        <taxon>Trombidiformes</taxon>
        <taxon>Prostigmata</taxon>
        <taxon>Eleutherengona</taxon>
        <taxon>Raphignathae</taxon>
        <taxon>Tetranychoidea</taxon>
        <taxon>Tetranychidae</taxon>
        <taxon>Tetranychus</taxon>
    </lineage>
</organism>
<protein>
    <submittedName>
        <fullName evidence="5">Uncharacterized protein</fullName>
    </submittedName>
</protein>
<evidence type="ECO:0000259" key="2">
    <source>
        <dbReference type="Pfam" id="PF23069"/>
    </source>
</evidence>
<dbReference type="eggNOG" id="ENOG502QR46">
    <property type="taxonomic scope" value="Eukaryota"/>
</dbReference>